<keyword evidence="1" id="KW-0880">Kelch repeat</keyword>
<dbReference type="HOGENOM" id="CLU_004253_14_0_1"/>
<keyword evidence="2" id="KW-0677">Repeat</keyword>
<reference evidence="4 6" key="2">
    <citation type="journal article" date="2013" name="Nature">
        <title>Insights into bilaterian evolution from three spiralian genomes.</title>
        <authorList>
            <person name="Simakov O."/>
            <person name="Marletaz F."/>
            <person name="Cho S.J."/>
            <person name="Edsinger-Gonzales E."/>
            <person name="Havlak P."/>
            <person name="Hellsten U."/>
            <person name="Kuo D.H."/>
            <person name="Larsson T."/>
            <person name="Lv J."/>
            <person name="Arendt D."/>
            <person name="Savage R."/>
            <person name="Osoegawa K."/>
            <person name="de Jong P."/>
            <person name="Grimwood J."/>
            <person name="Chapman J.A."/>
            <person name="Shapiro H."/>
            <person name="Aerts A."/>
            <person name="Otillar R.P."/>
            <person name="Terry A.Y."/>
            <person name="Boore J.L."/>
            <person name="Grigoriev I.V."/>
            <person name="Lindberg D.R."/>
            <person name="Seaver E.C."/>
            <person name="Weisblat D.A."/>
            <person name="Putnam N.H."/>
            <person name="Rokhsar D.S."/>
        </authorList>
    </citation>
    <scope>NUCLEOTIDE SEQUENCE</scope>
    <source>
        <strain evidence="4 6">I ESC-2004</strain>
    </source>
</reference>
<dbReference type="Pfam" id="PF24681">
    <property type="entry name" value="Kelch_KLHDC2_KLHL20_DRC7"/>
    <property type="match status" value="1"/>
</dbReference>
<evidence type="ECO:0000313" key="6">
    <source>
        <dbReference type="Proteomes" id="UP000014760"/>
    </source>
</evidence>
<evidence type="ECO:0000313" key="5">
    <source>
        <dbReference type="EnsemblMetazoa" id="CapteP73011"/>
    </source>
</evidence>
<dbReference type="STRING" id="283909.R7THP5"/>
<dbReference type="InterPro" id="IPR015915">
    <property type="entry name" value="Kelch-typ_b-propeller"/>
</dbReference>
<proteinExistence type="predicted"/>
<protein>
    <recommendedName>
        <fullName evidence="3">BTB domain-containing protein</fullName>
    </recommendedName>
</protein>
<dbReference type="EMBL" id="AMQN01003068">
    <property type="status" value="NOT_ANNOTATED_CDS"/>
    <property type="molecule type" value="Genomic_DNA"/>
</dbReference>
<dbReference type="PROSITE" id="PS50097">
    <property type="entry name" value="BTB"/>
    <property type="match status" value="1"/>
</dbReference>
<reference evidence="6" key="1">
    <citation type="submission" date="2012-12" db="EMBL/GenBank/DDBJ databases">
        <authorList>
            <person name="Hellsten U."/>
            <person name="Grimwood J."/>
            <person name="Chapman J.A."/>
            <person name="Shapiro H."/>
            <person name="Aerts A."/>
            <person name="Otillar R.P."/>
            <person name="Terry A.Y."/>
            <person name="Boore J.L."/>
            <person name="Simakov O."/>
            <person name="Marletaz F."/>
            <person name="Cho S.-J."/>
            <person name="Edsinger-Gonzales E."/>
            <person name="Havlak P."/>
            <person name="Kuo D.-H."/>
            <person name="Larsson T."/>
            <person name="Lv J."/>
            <person name="Arendt D."/>
            <person name="Savage R."/>
            <person name="Osoegawa K."/>
            <person name="de Jong P."/>
            <person name="Lindberg D.R."/>
            <person name="Seaver E.C."/>
            <person name="Weisblat D.A."/>
            <person name="Putnam N.H."/>
            <person name="Grigoriev I.V."/>
            <person name="Rokhsar D.S."/>
        </authorList>
    </citation>
    <scope>NUCLEOTIDE SEQUENCE</scope>
    <source>
        <strain evidence="6">I ESC-2004</strain>
    </source>
</reference>
<dbReference type="OMA" id="NDERARP"/>
<feature type="domain" description="BTB" evidence="3">
    <location>
        <begin position="9"/>
        <end position="76"/>
    </location>
</feature>
<dbReference type="Gene3D" id="3.30.710.10">
    <property type="entry name" value="Potassium Channel Kv1.1, Chain A"/>
    <property type="match status" value="1"/>
</dbReference>
<dbReference type="SMART" id="SM00612">
    <property type="entry name" value="Kelch"/>
    <property type="match status" value="4"/>
</dbReference>
<keyword evidence="6" id="KW-1185">Reference proteome</keyword>
<dbReference type="Gene3D" id="1.25.40.420">
    <property type="match status" value="1"/>
</dbReference>
<dbReference type="AlphaFoldDB" id="R7THP5"/>
<accession>R7THP5</accession>
<dbReference type="SMART" id="SM00225">
    <property type="entry name" value="BTB"/>
    <property type="match status" value="1"/>
</dbReference>
<evidence type="ECO:0000256" key="2">
    <source>
        <dbReference type="ARBA" id="ARBA00022737"/>
    </source>
</evidence>
<dbReference type="PANTHER" id="PTHR24412">
    <property type="entry name" value="KELCH PROTEIN"/>
    <property type="match status" value="1"/>
</dbReference>
<evidence type="ECO:0000313" key="4">
    <source>
        <dbReference type="EMBL" id="ELT90630.1"/>
    </source>
</evidence>
<dbReference type="Gene3D" id="2.120.10.80">
    <property type="entry name" value="Kelch-type beta propeller"/>
    <property type="match status" value="1"/>
</dbReference>
<dbReference type="Pfam" id="PF07707">
    <property type="entry name" value="BACK"/>
    <property type="match status" value="1"/>
</dbReference>
<dbReference type="InterPro" id="IPR006652">
    <property type="entry name" value="Kelch_1"/>
</dbReference>
<dbReference type="InterPro" id="IPR000210">
    <property type="entry name" value="BTB/POZ_dom"/>
</dbReference>
<reference evidence="5" key="3">
    <citation type="submission" date="2015-06" db="UniProtKB">
        <authorList>
            <consortium name="EnsemblMetazoa"/>
        </authorList>
    </citation>
    <scope>IDENTIFICATION</scope>
</reference>
<dbReference type="SUPFAM" id="SSF54695">
    <property type="entry name" value="POZ domain"/>
    <property type="match status" value="1"/>
</dbReference>
<organism evidence="4">
    <name type="scientific">Capitella teleta</name>
    <name type="common">Polychaete worm</name>
    <dbReference type="NCBI Taxonomy" id="283909"/>
    <lineage>
        <taxon>Eukaryota</taxon>
        <taxon>Metazoa</taxon>
        <taxon>Spiralia</taxon>
        <taxon>Lophotrochozoa</taxon>
        <taxon>Annelida</taxon>
        <taxon>Polychaeta</taxon>
        <taxon>Sedentaria</taxon>
        <taxon>Scolecida</taxon>
        <taxon>Capitellidae</taxon>
        <taxon>Capitella</taxon>
    </lineage>
</organism>
<dbReference type="SMART" id="SM00875">
    <property type="entry name" value="BACK"/>
    <property type="match status" value="1"/>
</dbReference>
<dbReference type="OrthoDB" id="6413564at2759"/>
<dbReference type="Proteomes" id="UP000014760">
    <property type="component" value="Unassembled WGS sequence"/>
</dbReference>
<evidence type="ECO:0000259" key="3">
    <source>
        <dbReference type="PROSITE" id="PS50097"/>
    </source>
</evidence>
<dbReference type="Pfam" id="PF00651">
    <property type="entry name" value="BTB"/>
    <property type="match status" value="1"/>
</dbReference>
<name>R7THP5_CAPTE</name>
<dbReference type="InterPro" id="IPR011705">
    <property type="entry name" value="BACK"/>
</dbReference>
<evidence type="ECO:0000256" key="1">
    <source>
        <dbReference type="ARBA" id="ARBA00022441"/>
    </source>
</evidence>
<dbReference type="PANTHER" id="PTHR24412:SF489">
    <property type="entry name" value="RING FINGER DOMAIN AND KELCH REPEAT-CONTAINING PROTEIN DDB_G0271372"/>
    <property type="match status" value="1"/>
</dbReference>
<dbReference type="InterPro" id="IPR011333">
    <property type="entry name" value="SKP1/BTB/POZ_sf"/>
</dbReference>
<sequence length="463" mass="53136">RMREAEELVDVTLDFGGRHVKYHKVILAGKCDYFRHMFLTNMAEKASEEVAIEGIGANTGVLLIEYLYSGQIELSTHNAQDLLEASNMLLLGTLKKNVEDFLCRHTDATNCISLLNLSRMYDLEALLEGAQKYLHDHVKEVANTEEMHLLQEGDLVEILTANSPEEDKFRFLQKWVKSDERRTGDFVTLIQHVELSKCRKEFLNNTVMVERLMFNEQCMELLRQAMQTDPSQTQALAPPSEKQHYSGCASPDGFIISGGLRNNIAQRDCFSYDVQTNRWKTLPPMSTARVEHSSMCHENQLYVIGGWDGNNILYSVEVLDMNSLQWSYIPRLPFRVCKAGVVFFSNNLFVLGGMNDAGDWVTDVNEYDSLLRGWQRRSPMLHISKRASVVSFGDHIYIIGGHNRSCMQFNPIDDFWISLKRPYFKHYKGASLIWNDKILIYGGRDEDSIEEYSPLTNQWETLA</sequence>
<feature type="non-terminal residue" evidence="4">
    <location>
        <position position="463"/>
    </location>
</feature>
<dbReference type="EnsemblMetazoa" id="CapteT73011">
    <property type="protein sequence ID" value="CapteP73011"/>
    <property type="gene ID" value="CapteG73011"/>
</dbReference>
<feature type="non-terminal residue" evidence="4">
    <location>
        <position position="1"/>
    </location>
</feature>
<dbReference type="EMBL" id="KB310836">
    <property type="protein sequence ID" value="ELT90630.1"/>
    <property type="molecule type" value="Genomic_DNA"/>
</dbReference>
<dbReference type="Pfam" id="PF01344">
    <property type="entry name" value="Kelch_1"/>
    <property type="match status" value="1"/>
</dbReference>
<gene>
    <name evidence="4" type="ORF">CAPTEDRAFT_73011</name>
</gene>
<dbReference type="SUPFAM" id="SSF117281">
    <property type="entry name" value="Kelch motif"/>
    <property type="match status" value="1"/>
</dbReference>